<feature type="transmembrane region" description="Helical" evidence="1">
    <location>
        <begin position="13"/>
        <end position="32"/>
    </location>
</feature>
<dbReference type="AlphaFoldDB" id="A0A4R1R438"/>
<comment type="caution">
    <text evidence="2">The sequence shown here is derived from an EMBL/GenBank/DDBJ whole genome shotgun (WGS) entry which is preliminary data.</text>
</comment>
<dbReference type="Proteomes" id="UP000295184">
    <property type="component" value="Unassembled WGS sequence"/>
</dbReference>
<dbReference type="RefSeq" id="WP_058965933.1">
    <property type="nucleotide sequence ID" value="NZ_CABKVM010000018.1"/>
</dbReference>
<keyword evidence="1" id="KW-0472">Membrane</keyword>
<accession>A0A4R1R438</accession>
<evidence type="ECO:0000313" key="2">
    <source>
        <dbReference type="EMBL" id="TCL60241.1"/>
    </source>
</evidence>
<evidence type="ECO:0000313" key="3">
    <source>
        <dbReference type="Proteomes" id="UP000295184"/>
    </source>
</evidence>
<evidence type="ECO:0000256" key="1">
    <source>
        <dbReference type="SAM" id="Phobius"/>
    </source>
</evidence>
<gene>
    <name evidence="2" type="ORF">EDD77_104123</name>
</gene>
<proteinExistence type="predicted"/>
<keyword evidence="1" id="KW-0812">Transmembrane</keyword>
<dbReference type="OrthoDB" id="2082469at2"/>
<name>A0A4R1R438_9FIRM</name>
<dbReference type="EMBL" id="SLUM01000004">
    <property type="protein sequence ID" value="TCL60241.1"/>
    <property type="molecule type" value="Genomic_DNA"/>
</dbReference>
<organism evidence="2 3">
    <name type="scientific">Allofournierella massiliensis</name>
    <dbReference type="NCBI Taxonomy" id="1650663"/>
    <lineage>
        <taxon>Bacteria</taxon>
        <taxon>Bacillati</taxon>
        <taxon>Bacillota</taxon>
        <taxon>Clostridia</taxon>
        <taxon>Eubacteriales</taxon>
        <taxon>Oscillospiraceae</taxon>
        <taxon>Allofournierella</taxon>
    </lineage>
</organism>
<reference evidence="2 3" key="1">
    <citation type="submission" date="2019-03" db="EMBL/GenBank/DDBJ databases">
        <title>Genomic Encyclopedia of Type Strains, Phase IV (KMG-IV): sequencing the most valuable type-strain genomes for metagenomic binning, comparative biology and taxonomic classification.</title>
        <authorList>
            <person name="Goeker M."/>
        </authorList>
    </citation>
    <scope>NUCLEOTIDE SEQUENCE [LARGE SCALE GENOMIC DNA]</scope>
    <source>
        <strain evidence="2 3">DSM 100451</strain>
    </source>
</reference>
<sequence length="266" mass="30370">MPKETNSMTIYEIITAIVAVIALLQPWVIKLWNIIFRKLKITLIPSGKIKLFYNRSGAYVQIGGVIEAKNQDTVIKDISAKIIRLCDNAELKMDWSSFTPPVYQSIAGNIVTTTETAHPFKVKANDLSPVFVEFCNIDDSFLNHLAEIHNSLAVKAQSIANPTIPLECARQALKETPDYQSAKEELLESFYWKVSQYVLRISIRYGNNSVKDFSYKFSLDQIEIGKFKKDIEKAMECAIDNLYGQSPYFYYPCKDYVEVENSYVDN</sequence>
<keyword evidence="1" id="KW-1133">Transmembrane helix</keyword>
<protein>
    <submittedName>
        <fullName evidence="2">Uncharacterized protein</fullName>
    </submittedName>
</protein>